<dbReference type="Gene3D" id="3.40.50.12580">
    <property type="match status" value="1"/>
</dbReference>
<dbReference type="PANTHER" id="PTHR37316">
    <property type="entry name" value="TEICHOIC ACID GLYCEROL-PHOSPHATE PRIMASE"/>
    <property type="match status" value="1"/>
</dbReference>
<organism evidence="7 8">
    <name type="scientific">Kitasatospora arboriphila</name>
    <dbReference type="NCBI Taxonomy" id="258052"/>
    <lineage>
        <taxon>Bacteria</taxon>
        <taxon>Bacillati</taxon>
        <taxon>Actinomycetota</taxon>
        <taxon>Actinomycetes</taxon>
        <taxon>Kitasatosporales</taxon>
        <taxon>Streptomycetaceae</taxon>
        <taxon>Kitasatospora</taxon>
    </lineage>
</organism>
<name>A0ABN1TFM9_9ACTN</name>
<keyword evidence="4" id="KW-0808">Transferase</keyword>
<dbReference type="InterPro" id="IPR007554">
    <property type="entry name" value="Glycerophosphate_synth"/>
</dbReference>
<comment type="subcellular location">
    <subcellularLocation>
        <location evidence="1">Cell membrane</location>
        <topology evidence="1">Peripheral membrane protein</topology>
    </subcellularLocation>
</comment>
<comment type="similarity">
    <text evidence="2">Belongs to the CDP-glycerol glycerophosphotransferase family.</text>
</comment>
<dbReference type="Proteomes" id="UP001499987">
    <property type="component" value="Unassembled WGS sequence"/>
</dbReference>
<evidence type="ECO:0000313" key="7">
    <source>
        <dbReference type="EMBL" id="GAA1080531.1"/>
    </source>
</evidence>
<dbReference type="InterPro" id="IPR043148">
    <property type="entry name" value="TagF_C"/>
</dbReference>
<evidence type="ECO:0000256" key="5">
    <source>
        <dbReference type="ARBA" id="ARBA00022944"/>
    </source>
</evidence>
<evidence type="ECO:0000256" key="1">
    <source>
        <dbReference type="ARBA" id="ARBA00004202"/>
    </source>
</evidence>
<evidence type="ECO:0008006" key="9">
    <source>
        <dbReference type="Google" id="ProtNLM"/>
    </source>
</evidence>
<gene>
    <name evidence="7" type="ORF">GCM10009663_23960</name>
</gene>
<sequence length="775" mass="84910">MLLTGFAHPQDRPSATRGSARTLLVLRRTGSRAFGWVSTSPVYLPESTEDSGLAELNHDWAGFTAAIDPTRFRRRGTWMEGEWRVSATVFTGLKRSQGGFQGHWCGTAETPPAHWVADDVRVVPVFRAKHLRLRVERIPVRVRAAVLTEDALELSGAVDGRVGRTAIRLHRPEGGAETVVDLTADGAGFTARIPLAVLTGGAESDEPWQAELVHADGRTEPLVVDERGGPVTGQFPLPGTADLLHVARDRRDALELAVRPPVARVDEITELQDGFVLGGSTPTTGQGPLELVLRHSDGTAELRHPATATSAERFRVTLPAGTATAGGDRLPLRMGVWELLLRTADGTERRVTVAPAAFDALPAAVTVGPKTVKLERRWLDTLFVDSSSVLTAEERSAFAQHRLRTVDYPAAGHGELREAVFYDVFGGRGYADSPGAIHRELVRRGVDVEHIWAVNDAQGQVPAGVRTVRVQSPEWYEALATSRYLVGNTHFPDFVERRPGQVVVQTWHGSLLKRIAHDVENAWLADAGYLEALDHETPHWSVLVSPSPFATPILGRAFRYGGEILESGYPRNDLLATGDDALAARVRARLGIPEGRRIVLYAPTWREDQQRDNGAGFRLDLQLDTEAARAALGEDHVLLVRPHAHVREPLPGAGDGFLYDVGDYPDVQELLLVADVLVTDYSSIMFDFAITGRPILFFTYDLERYRDVLRGFYFDFETEAPGPLVHTSSELVEALRDVTAATADHAERYAAFRALHCVLDDGKASARVVDRMLAG</sequence>
<comment type="caution">
    <text evidence="7">The sequence shown here is derived from an EMBL/GenBank/DDBJ whole genome shotgun (WGS) entry which is preliminary data.</text>
</comment>
<keyword evidence="3" id="KW-1003">Cell membrane</keyword>
<evidence type="ECO:0000256" key="3">
    <source>
        <dbReference type="ARBA" id="ARBA00022475"/>
    </source>
</evidence>
<dbReference type="PANTHER" id="PTHR37316:SF3">
    <property type="entry name" value="TEICHOIC ACID GLYCEROL-PHOSPHATE TRANSFERASE"/>
    <property type="match status" value="1"/>
</dbReference>
<dbReference type="Pfam" id="PF04464">
    <property type="entry name" value="Glyphos_transf"/>
    <property type="match status" value="1"/>
</dbReference>
<dbReference type="InterPro" id="IPR043149">
    <property type="entry name" value="TagF_N"/>
</dbReference>
<keyword evidence="8" id="KW-1185">Reference proteome</keyword>
<dbReference type="EMBL" id="BAAALD010000017">
    <property type="protein sequence ID" value="GAA1080531.1"/>
    <property type="molecule type" value="Genomic_DNA"/>
</dbReference>
<dbReference type="InterPro" id="IPR051612">
    <property type="entry name" value="Teichoic_Acid_Biosynth"/>
</dbReference>
<evidence type="ECO:0000256" key="4">
    <source>
        <dbReference type="ARBA" id="ARBA00022679"/>
    </source>
</evidence>
<evidence type="ECO:0000313" key="8">
    <source>
        <dbReference type="Proteomes" id="UP001499987"/>
    </source>
</evidence>
<accession>A0ABN1TFM9</accession>
<proteinExistence type="inferred from homology"/>
<keyword evidence="6" id="KW-0472">Membrane</keyword>
<dbReference type="Gene3D" id="3.40.50.11820">
    <property type="match status" value="1"/>
</dbReference>
<protein>
    <recommendedName>
        <fullName evidence="9">CDP-glycerol glycerophosphotransferase family protein</fullName>
    </recommendedName>
</protein>
<reference evidence="7 8" key="1">
    <citation type="journal article" date="2019" name="Int. J. Syst. Evol. Microbiol.">
        <title>The Global Catalogue of Microorganisms (GCM) 10K type strain sequencing project: providing services to taxonomists for standard genome sequencing and annotation.</title>
        <authorList>
            <consortium name="The Broad Institute Genomics Platform"/>
            <consortium name="The Broad Institute Genome Sequencing Center for Infectious Disease"/>
            <person name="Wu L."/>
            <person name="Ma J."/>
        </authorList>
    </citation>
    <scope>NUCLEOTIDE SEQUENCE [LARGE SCALE GENOMIC DNA]</scope>
    <source>
        <strain evidence="7 8">JCM 13002</strain>
    </source>
</reference>
<evidence type="ECO:0000256" key="2">
    <source>
        <dbReference type="ARBA" id="ARBA00010488"/>
    </source>
</evidence>
<keyword evidence="5" id="KW-0777">Teichoic acid biosynthesis</keyword>
<evidence type="ECO:0000256" key="6">
    <source>
        <dbReference type="ARBA" id="ARBA00023136"/>
    </source>
</evidence>
<dbReference type="SUPFAM" id="SSF53756">
    <property type="entry name" value="UDP-Glycosyltransferase/glycogen phosphorylase"/>
    <property type="match status" value="1"/>
</dbReference>